<dbReference type="PRINTS" id="PR00696">
    <property type="entry name" value="RSOLVASERUVC"/>
</dbReference>
<reference evidence="15 16" key="1">
    <citation type="submission" date="2015-08" db="EMBL/GenBank/DDBJ databases">
        <authorList>
            <person name="Babu N.S."/>
            <person name="Beckwith C.J."/>
            <person name="Beseler K.G."/>
            <person name="Brison A."/>
            <person name="Carone J.V."/>
            <person name="Caskin T.P."/>
            <person name="Diamond M."/>
            <person name="Durham M.E."/>
            <person name="Foxe J.M."/>
            <person name="Go M."/>
            <person name="Henderson B.A."/>
            <person name="Jones I.B."/>
            <person name="McGettigan J.A."/>
            <person name="Micheletti S.J."/>
            <person name="Nasrallah M.E."/>
            <person name="Ortiz D."/>
            <person name="Piller C.R."/>
            <person name="Privatt S.R."/>
            <person name="Schneider S.L."/>
            <person name="Sharp S."/>
            <person name="Smith T.C."/>
            <person name="Stanton J.D."/>
            <person name="Ullery H.E."/>
            <person name="Wilson R.J."/>
            <person name="Serrano M.G."/>
            <person name="Buck G."/>
            <person name="Lee V."/>
            <person name="Wang Y."/>
            <person name="Carvalho R."/>
            <person name="Voegtly L."/>
            <person name="Shi R."/>
            <person name="Duckworth R."/>
            <person name="Johnson A."/>
            <person name="Loviza R."/>
            <person name="Walstead R."/>
            <person name="Shah Z."/>
            <person name="Kiflezghi M."/>
            <person name="Wade K."/>
            <person name="Ball S.L."/>
            <person name="Bradley K.W."/>
            <person name="Asai D.J."/>
            <person name="Bowman C.A."/>
            <person name="Russell D.A."/>
            <person name="Pope W.H."/>
            <person name="Jacobs-Sera D."/>
            <person name="Hendrix R.W."/>
            <person name="Hatfull G.F."/>
        </authorList>
    </citation>
    <scope>NUCLEOTIDE SEQUENCE [LARGE SCALE GENOMIC DNA]</scope>
    <source>
        <strain evidence="15 16">DSM 27710</strain>
    </source>
</reference>
<keyword evidence="11 13" id="KW-0234">DNA repair</keyword>
<dbReference type="InterPro" id="IPR036397">
    <property type="entry name" value="RNaseH_sf"/>
</dbReference>
<evidence type="ECO:0000313" key="16">
    <source>
        <dbReference type="Proteomes" id="UP000055590"/>
    </source>
</evidence>
<dbReference type="OrthoDB" id="9805499at2"/>
<keyword evidence="10 13" id="KW-0233">DNA recombination</keyword>
<comment type="similarity">
    <text evidence="1 13">Belongs to the RuvC family.</text>
</comment>
<keyword evidence="6 13" id="KW-0227">DNA damage</keyword>
<dbReference type="PANTHER" id="PTHR30194">
    <property type="entry name" value="CROSSOVER JUNCTION ENDODEOXYRIBONUCLEASE RUVC"/>
    <property type="match status" value="1"/>
</dbReference>
<keyword evidence="9 13" id="KW-0238">DNA-binding</keyword>
<dbReference type="GO" id="GO:0008821">
    <property type="term" value="F:crossover junction DNA endonuclease activity"/>
    <property type="evidence" value="ECO:0007669"/>
    <property type="project" value="UniProtKB-UniRule"/>
</dbReference>
<keyword evidence="8 13" id="KW-0460">Magnesium</keyword>
<dbReference type="GO" id="GO:0006310">
    <property type="term" value="P:DNA recombination"/>
    <property type="evidence" value="ECO:0007669"/>
    <property type="project" value="UniProtKB-UniRule"/>
</dbReference>
<dbReference type="GO" id="GO:0006281">
    <property type="term" value="P:DNA repair"/>
    <property type="evidence" value="ECO:0007669"/>
    <property type="project" value="UniProtKB-UniRule"/>
</dbReference>
<accession>A0A0K1PCT6</accession>
<dbReference type="Gene3D" id="3.30.420.10">
    <property type="entry name" value="Ribonuclease H-like superfamily/Ribonuclease H"/>
    <property type="match status" value="1"/>
</dbReference>
<evidence type="ECO:0000256" key="12">
    <source>
        <dbReference type="ARBA" id="ARBA00029354"/>
    </source>
</evidence>
<dbReference type="STRING" id="1391653.AKJ08_1740"/>
<dbReference type="InterPro" id="IPR002176">
    <property type="entry name" value="X-over_junc_endoDNase_RuvC"/>
</dbReference>
<evidence type="ECO:0000256" key="9">
    <source>
        <dbReference type="ARBA" id="ARBA00023125"/>
    </source>
</evidence>
<dbReference type="Proteomes" id="UP000055590">
    <property type="component" value="Chromosome"/>
</dbReference>
<evidence type="ECO:0000256" key="3">
    <source>
        <dbReference type="ARBA" id="ARBA00022722"/>
    </source>
</evidence>
<keyword evidence="4 13" id="KW-0479">Metal-binding</keyword>
<dbReference type="SUPFAM" id="SSF53098">
    <property type="entry name" value="Ribonuclease H-like"/>
    <property type="match status" value="1"/>
</dbReference>
<dbReference type="PATRIC" id="fig|1391653.3.peg.1826"/>
<name>A0A0K1PCT6_9BACT</name>
<proteinExistence type="inferred from homology"/>
<keyword evidence="2 13" id="KW-0963">Cytoplasm</keyword>
<dbReference type="CDD" id="cd16962">
    <property type="entry name" value="RuvC"/>
    <property type="match status" value="1"/>
</dbReference>
<dbReference type="GO" id="GO:0000287">
    <property type="term" value="F:magnesium ion binding"/>
    <property type="evidence" value="ECO:0007669"/>
    <property type="project" value="UniProtKB-UniRule"/>
</dbReference>
<dbReference type="PANTHER" id="PTHR30194:SF3">
    <property type="entry name" value="CROSSOVER JUNCTION ENDODEOXYRIBONUCLEASE RUVC"/>
    <property type="match status" value="1"/>
</dbReference>
<evidence type="ECO:0000256" key="2">
    <source>
        <dbReference type="ARBA" id="ARBA00022490"/>
    </source>
</evidence>
<keyword evidence="3 13" id="KW-0540">Nuclease</keyword>
<dbReference type="EC" id="3.1.21.10" evidence="13 14"/>
<evidence type="ECO:0000256" key="10">
    <source>
        <dbReference type="ARBA" id="ARBA00023172"/>
    </source>
</evidence>
<feature type="binding site" evidence="13">
    <location>
        <position position="67"/>
    </location>
    <ligand>
        <name>Mg(2+)</name>
        <dbReference type="ChEBI" id="CHEBI:18420"/>
        <label>2</label>
    </ligand>
</feature>
<dbReference type="GO" id="GO:0005737">
    <property type="term" value="C:cytoplasm"/>
    <property type="evidence" value="ECO:0007669"/>
    <property type="project" value="UniProtKB-SubCell"/>
</dbReference>
<keyword evidence="7 13" id="KW-0378">Hydrolase</keyword>
<comment type="subunit">
    <text evidence="13">Homodimer which binds Holliday junction (HJ) DNA. The HJ becomes 2-fold symmetrical on binding to RuvC with unstacked arms; it has a different conformation from HJ DNA in complex with RuvA. In the full resolvosome a probable DNA-RuvA(4)-RuvB(12)-RuvC(2) complex forms which resolves the HJ.</text>
</comment>
<feature type="active site" evidence="13">
    <location>
        <position position="139"/>
    </location>
</feature>
<gene>
    <name evidence="13" type="primary">ruvC</name>
    <name evidence="15" type="ORF">AKJ08_1740</name>
</gene>
<organism evidence="15 16">
    <name type="scientific">Vulgatibacter incomptus</name>
    <dbReference type="NCBI Taxonomy" id="1391653"/>
    <lineage>
        <taxon>Bacteria</taxon>
        <taxon>Pseudomonadati</taxon>
        <taxon>Myxococcota</taxon>
        <taxon>Myxococcia</taxon>
        <taxon>Myxococcales</taxon>
        <taxon>Cystobacterineae</taxon>
        <taxon>Vulgatibacteraceae</taxon>
        <taxon>Vulgatibacter</taxon>
    </lineage>
</organism>
<comment type="catalytic activity">
    <reaction evidence="12 13">
        <text>Endonucleolytic cleavage at a junction such as a reciprocal single-stranded crossover between two homologous DNA duplexes (Holliday junction).</text>
        <dbReference type="EC" id="3.1.21.10"/>
    </reaction>
</comment>
<evidence type="ECO:0000256" key="7">
    <source>
        <dbReference type="ARBA" id="ARBA00022801"/>
    </source>
</evidence>
<evidence type="ECO:0000256" key="11">
    <source>
        <dbReference type="ARBA" id="ARBA00023204"/>
    </source>
</evidence>
<dbReference type="Pfam" id="PF02075">
    <property type="entry name" value="RuvC"/>
    <property type="match status" value="1"/>
</dbReference>
<feature type="binding site" evidence="13">
    <location>
        <position position="139"/>
    </location>
    <ligand>
        <name>Mg(2+)</name>
        <dbReference type="ChEBI" id="CHEBI:18420"/>
        <label>1</label>
    </ligand>
</feature>
<dbReference type="NCBIfam" id="TIGR00228">
    <property type="entry name" value="ruvC"/>
    <property type="match status" value="1"/>
</dbReference>
<feature type="active site" evidence="13">
    <location>
        <position position="7"/>
    </location>
</feature>
<sequence>MRVLGIDPGSRHTGYGVVDAKGSKLTLVACGTLSPGDALPLAVRLGRIHAGLVDVVARTSPEAVSVEEVYHAVNARSALVLGQARGAALVAAAGSSIEVFEYAASEIKRAVSGSGRAGKEQVSRMVSMLLGVEVPGDEHACDAIAAAICHLNRARMPATGAASAVLRMRPAVVPPRPAAKRTRRAP</sequence>
<keyword evidence="5 13" id="KW-0255">Endonuclease</keyword>
<feature type="active site" evidence="13">
    <location>
        <position position="67"/>
    </location>
</feature>
<dbReference type="GO" id="GO:0003677">
    <property type="term" value="F:DNA binding"/>
    <property type="evidence" value="ECO:0007669"/>
    <property type="project" value="UniProtKB-KW"/>
</dbReference>
<evidence type="ECO:0000256" key="4">
    <source>
        <dbReference type="ARBA" id="ARBA00022723"/>
    </source>
</evidence>
<evidence type="ECO:0000256" key="1">
    <source>
        <dbReference type="ARBA" id="ARBA00009518"/>
    </source>
</evidence>
<dbReference type="RefSeq" id="WP_082342952.1">
    <property type="nucleotide sequence ID" value="NZ_CP012332.1"/>
</dbReference>
<dbReference type="AlphaFoldDB" id="A0A0K1PCT6"/>
<evidence type="ECO:0000256" key="8">
    <source>
        <dbReference type="ARBA" id="ARBA00022842"/>
    </source>
</evidence>
<protein>
    <recommendedName>
        <fullName evidence="13 14">Crossover junction endodeoxyribonuclease RuvC</fullName>
        <ecNumber evidence="13 14">3.1.21.10</ecNumber>
    </recommendedName>
    <alternativeName>
        <fullName evidence="13">Holliday junction nuclease RuvC</fullName>
    </alternativeName>
    <alternativeName>
        <fullName evidence="13">Holliday junction resolvase RuvC</fullName>
    </alternativeName>
</protein>
<evidence type="ECO:0000313" key="15">
    <source>
        <dbReference type="EMBL" id="AKU91353.1"/>
    </source>
</evidence>
<dbReference type="EMBL" id="CP012332">
    <property type="protein sequence ID" value="AKU91353.1"/>
    <property type="molecule type" value="Genomic_DNA"/>
</dbReference>
<dbReference type="GO" id="GO:0048476">
    <property type="term" value="C:Holliday junction resolvase complex"/>
    <property type="evidence" value="ECO:0007669"/>
    <property type="project" value="UniProtKB-UniRule"/>
</dbReference>
<evidence type="ECO:0000256" key="14">
    <source>
        <dbReference type="NCBIfam" id="TIGR00228"/>
    </source>
</evidence>
<comment type="cofactor">
    <cofactor evidence="13">
        <name>Mg(2+)</name>
        <dbReference type="ChEBI" id="CHEBI:18420"/>
    </cofactor>
    <text evidence="13">Binds 2 Mg(2+) ion per subunit.</text>
</comment>
<dbReference type="HAMAP" id="MF_00034">
    <property type="entry name" value="RuvC"/>
    <property type="match status" value="1"/>
</dbReference>
<evidence type="ECO:0000256" key="13">
    <source>
        <dbReference type="HAMAP-Rule" id="MF_00034"/>
    </source>
</evidence>
<evidence type="ECO:0000256" key="6">
    <source>
        <dbReference type="ARBA" id="ARBA00022763"/>
    </source>
</evidence>
<evidence type="ECO:0000256" key="5">
    <source>
        <dbReference type="ARBA" id="ARBA00022759"/>
    </source>
</evidence>
<dbReference type="KEGG" id="vin:AKJ08_1740"/>
<feature type="binding site" evidence="13">
    <location>
        <position position="7"/>
    </location>
    <ligand>
        <name>Mg(2+)</name>
        <dbReference type="ChEBI" id="CHEBI:18420"/>
        <label>1</label>
    </ligand>
</feature>
<dbReference type="InterPro" id="IPR012337">
    <property type="entry name" value="RNaseH-like_sf"/>
</dbReference>
<keyword evidence="16" id="KW-1185">Reference proteome</keyword>
<comment type="subcellular location">
    <subcellularLocation>
        <location evidence="13">Cytoplasm</location>
    </subcellularLocation>
</comment>
<dbReference type="FunFam" id="3.30.420.10:FF:000002">
    <property type="entry name" value="Crossover junction endodeoxyribonuclease RuvC"/>
    <property type="match status" value="1"/>
</dbReference>
<comment type="function">
    <text evidence="13">The RuvA-RuvB-RuvC complex processes Holliday junction (HJ) DNA during genetic recombination and DNA repair. Endonuclease that resolves HJ intermediates. Cleaves cruciform DNA by making single-stranded nicks across the HJ at symmetrical positions within the homologous arms, yielding a 5'-phosphate and a 3'-hydroxyl group; requires a central core of homology in the junction. The consensus cleavage sequence is 5'-(A/T)TT(C/G)-3'. Cleavage occurs on the 3'-side of the TT dinucleotide at the point of strand exchange. HJ branch migration catalyzed by RuvA-RuvB allows RuvC to scan DNA until it finds its consensus sequence, where it cleaves and resolves the cruciform DNA.</text>
</comment>